<keyword evidence="9" id="KW-0482">Metalloprotease</keyword>
<evidence type="ECO:0000256" key="10">
    <source>
        <dbReference type="ARBA" id="ARBA00023211"/>
    </source>
</evidence>
<dbReference type="PANTHER" id="PTHR43226">
    <property type="entry name" value="XAA-PRO AMINOPEPTIDASE 3"/>
    <property type="match status" value="1"/>
</dbReference>
<reference evidence="13 14" key="1">
    <citation type="submission" date="2024-01" db="EMBL/GenBank/DDBJ databases">
        <authorList>
            <person name="Allen C."/>
            <person name="Tagirdzhanova G."/>
        </authorList>
    </citation>
    <scope>NUCLEOTIDE SEQUENCE [LARGE SCALE GENOMIC DNA]</scope>
    <source>
        <strain evidence="13 14">CBS 119000</strain>
    </source>
</reference>
<evidence type="ECO:0000256" key="6">
    <source>
        <dbReference type="ARBA" id="ARBA00022438"/>
    </source>
</evidence>
<organism evidence="13 14">
    <name type="scientific">Sporothrix epigloea</name>
    <dbReference type="NCBI Taxonomy" id="1892477"/>
    <lineage>
        <taxon>Eukaryota</taxon>
        <taxon>Fungi</taxon>
        <taxon>Dikarya</taxon>
        <taxon>Ascomycota</taxon>
        <taxon>Pezizomycotina</taxon>
        <taxon>Sordariomycetes</taxon>
        <taxon>Sordariomycetidae</taxon>
        <taxon>Ophiostomatales</taxon>
        <taxon>Ophiostomataceae</taxon>
        <taxon>Sporothrix</taxon>
    </lineage>
</organism>
<evidence type="ECO:0000256" key="1">
    <source>
        <dbReference type="ARBA" id="ARBA00001424"/>
    </source>
</evidence>
<dbReference type="InterPro" id="IPR052433">
    <property type="entry name" value="X-Pro_dipept-like"/>
</dbReference>
<evidence type="ECO:0000256" key="11">
    <source>
        <dbReference type="ARBA" id="ARBA00030849"/>
    </source>
</evidence>
<dbReference type="InterPro" id="IPR000994">
    <property type="entry name" value="Pept_M24"/>
</dbReference>
<comment type="catalytic activity">
    <reaction evidence="1">
        <text>Release of any N-terminal amino acid, including proline, that is linked to proline, even from a dipeptide or tripeptide.</text>
        <dbReference type="EC" id="3.4.11.9"/>
    </reaction>
</comment>
<dbReference type="InterPro" id="IPR036005">
    <property type="entry name" value="Creatinase/aminopeptidase-like"/>
</dbReference>
<evidence type="ECO:0000313" key="14">
    <source>
        <dbReference type="Proteomes" id="UP001642502"/>
    </source>
</evidence>
<dbReference type="SMART" id="SM01011">
    <property type="entry name" value="AMP_N"/>
    <property type="match status" value="1"/>
</dbReference>
<comment type="similarity">
    <text evidence="4">Belongs to the peptidase M24B family.</text>
</comment>
<evidence type="ECO:0000313" key="13">
    <source>
        <dbReference type="EMBL" id="CAK7274784.1"/>
    </source>
</evidence>
<evidence type="ECO:0000256" key="3">
    <source>
        <dbReference type="ARBA" id="ARBA00002443"/>
    </source>
</evidence>
<feature type="domain" description="Aminopeptidase P N-terminal" evidence="12">
    <location>
        <begin position="91"/>
        <end position="224"/>
    </location>
</feature>
<evidence type="ECO:0000256" key="9">
    <source>
        <dbReference type="ARBA" id="ARBA00023049"/>
    </source>
</evidence>
<dbReference type="SUPFAM" id="SSF53092">
    <property type="entry name" value="Creatinase/prolidase N-terminal domain"/>
    <property type="match status" value="1"/>
</dbReference>
<keyword evidence="6 13" id="KW-0645">Protease</keyword>
<keyword evidence="8 13" id="KW-0378">Hydrolase</keyword>
<dbReference type="Gene3D" id="3.90.230.10">
    <property type="entry name" value="Creatinase/methionine aminopeptidase superfamily"/>
    <property type="match status" value="1"/>
</dbReference>
<comment type="cofactor">
    <cofactor evidence="2">
        <name>Mn(2+)</name>
        <dbReference type="ChEBI" id="CHEBI:29035"/>
    </cofactor>
</comment>
<keyword evidence="7" id="KW-0479">Metal-binding</keyword>
<gene>
    <name evidence="13" type="primary">ICP55</name>
    <name evidence="13" type="ORF">SEPCBS119000_006351</name>
</gene>
<name>A0ABP0E3U5_9PEZI</name>
<keyword evidence="6 13" id="KW-0031">Aminopeptidase</keyword>
<dbReference type="EC" id="3.4.11.9" evidence="5"/>
<evidence type="ECO:0000256" key="2">
    <source>
        <dbReference type="ARBA" id="ARBA00001936"/>
    </source>
</evidence>
<comment type="function">
    <text evidence="3">Catalyzes the removal of a penultimate prolyl residue from the N-termini of peptides.</text>
</comment>
<dbReference type="Pfam" id="PF00557">
    <property type="entry name" value="Peptidase_M24"/>
    <property type="match status" value="1"/>
</dbReference>
<evidence type="ECO:0000256" key="8">
    <source>
        <dbReference type="ARBA" id="ARBA00022801"/>
    </source>
</evidence>
<dbReference type="GO" id="GO:0004177">
    <property type="term" value="F:aminopeptidase activity"/>
    <property type="evidence" value="ECO:0007669"/>
    <property type="project" value="UniProtKB-KW"/>
</dbReference>
<dbReference type="InterPro" id="IPR007865">
    <property type="entry name" value="Aminopep_P_N"/>
</dbReference>
<evidence type="ECO:0000259" key="12">
    <source>
        <dbReference type="SMART" id="SM01011"/>
    </source>
</evidence>
<evidence type="ECO:0000256" key="4">
    <source>
        <dbReference type="ARBA" id="ARBA00008766"/>
    </source>
</evidence>
<dbReference type="EMBL" id="CAWUON010000158">
    <property type="protein sequence ID" value="CAK7274784.1"/>
    <property type="molecule type" value="Genomic_DNA"/>
</dbReference>
<sequence length="529" mass="57872">MKLRQSSVACLEQVARRTTTSLLPSTQKCQTPQQPLSMQKRCLRPRMSGASRPAHNLRSYATVSAADMLFGQPVYETHPHLLSAGQLTPGITAQEYYDRRCALAAALPVDSAAVLRAADIKYRSGAVFFPFRQESDFFYLTGFNEPDAVAVIRKTGPDPGDCVFSLLVRPKDPRAEQWNGPWSGVDAARDVFNADEAGNIGNINVLLPKLLRGVRVAYTNAEVDVTPSASAVLTTSRARPLKTLMEEAGVARVHNLTPVVAQQRAVKSVAEIANMRQAGRLSGRALTDAMRRAWTREKDLAAFLDYRFHLENGDGIAYVPVVAGGPRGTLIHYVLNNAALRDGETVLVDAGGEYGSYIADITRTWPISGRFSPAQRDLYEAVLHVQRSSVSLCRAAGGMSLDQIHRVTSDGLRRELGKIGFDFGYGIVSDPLAVLFPHHVGHYVGLDVHDTPSTPRHIPLKVGHCVTVEPGIYVPDDTRWPAHFRGLAVRIEDSICVGEDDPHILTTEAVKEVVDIEALRDPETEIKAV</sequence>
<accession>A0ABP0E3U5</accession>
<evidence type="ECO:0000256" key="7">
    <source>
        <dbReference type="ARBA" id="ARBA00022723"/>
    </source>
</evidence>
<dbReference type="Proteomes" id="UP001642502">
    <property type="component" value="Unassembled WGS sequence"/>
</dbReference>
<proteinExistence type="inferred from homology"/>
<keyword evidence="10" id="KW-0464">Manganese</keyword>
<dbReference type="Gene3D" id="3.40.350.10">
    <property type="entry name" value="Creatinase/prolidase N-terminal domain"/>
    <property type="match status" value="1"/>
</dbReference>
<dbReference type="PANTHER" id="PTHR43226:SF4">
    <property type="entry name" value="XAA-PRO AMINOPEPTIDASE 3"/>
    <property type="match status" value="1"/>
</dbReference>
<dbReference type="SUPFAM" id="SSF55920">
    <property type="entry name" value="Creatinase/aminopeptidase"/>
    <property type="match status" value="1"/>
</dbReference>
<dbReference type="Pfam" id="PF05195">
    <property type="entry name" value="AMP_N"/>
    <property type="match status" value="1"/>
</dbReference>
<keyword evidence="14" id="KW-1185">Reference proteome</keyword>
<comment type="caution">
    <text evidence="13">The sequence shown here is derived from an EMBL/GenBank/DDBJ whole genome shotgun (WGS) entry which is preliminary data.</text>
</comment>
<evidence type="ECO:0000256" key="5">
    <source>
        <dbReference type="ARBA" id="ARBA00012574"/>
    </source>
</evidence>
<protein>
    <recommendedName>
        <fullName evidence="5">Xaa-Pro aminopeptidase</fullName>
        <ecNumber evidence="5">3.4.11.9</ecNumber>
    </recommendedName>
    <alternativeName>
        <fullName evidence="11">Aminoacylproline aminopeptidase</fullName>
    </alternativeName>
</protein>
<dbReference type="InterPro" id="IPR029149">
    <property type="entry name" value="Creatin/AminoP/Spt16_N"/>
</dbReference>